<evidence type="ECO:0000313" key="1">
    <source>
        <dbReference type="EMBL" id="CAB5221121.1"/>
    </source>
</evidence>
<name>A0A6J7WT31_9CAUD</name>
<proteinExistence type="predicted"/>
<evidence type="ECO:0008006" key="2">
    <source>
        <dbReference type="Google" id="ProtNLM"/>
    </source>
</evidence>
<dbReference type="EMBL" id="LR798289">
    <property type="protein sequence ID" value="CAB5221121.1"/>
    <property type="molecule type" value="Genomic_DNA"/>
</dbReference>
<accession>A0A6J7WT31</accession>
<reference evidence="1" key="1">
    <citation type="submission" date="2020-05" db="EMBL/GenBank/DDBJ databases">
        <authorList>
            <person name="Chiriac C."/>
            <person name="Salcher M."/>
            <person name="Ghai R."/>
            <person name="Kavagutti S V."/>
        </authorList>
    </citation>
    <scope>NUCLEOTIDE SEQUENCE</scope>
</reference>
<sequence length="188" mass="20619">MARKYITADEFKNKPLGVALRQYSSDQLDSLIEIATEQVESYCERIFEQTTYTETFIGDGTATYLTNQYPIISITSLSQTTIATTPATTTVTAASLTRTTDADKYGKIILGPSSQITSFAGDSKYTIVYTAGYTTMPPAIKHATALFMSELLKPDYGGAQDTVPEIIPISSQQIADLLGIYRRRRIGV</sequence>
<organism evidence="1">
    <name type="scientific">uncultured Caudovirales phage</name>
    <dbReference type="NCBI Taxonomy" id="2100421"/>
    <lineage>
        <taxon>Viruses</taxon>
        <taxon>Duplodnaviria</taxon>
        <taxon>Heunggongvirae</taxon>
        <taxon>Uroviricota</taxon>
        <taxon>Caudoviricetes</taxon>
        <taxon>Peduoviridae</taxon>
        <taxon>Maltschvirus</taxon>
        <taxon>Maltschvirus maltsch</taxon>
    </lineage>
</organism>
<protein>
    <recommendedName>
        <fullName evidence="2">Gp6 domain containing protein</fullName>
    </recommendedName>
</protein>
<gene>
    <name evidence="1" type="ORF">UFOVP357_79</name>
</gene>